<feature type="compositionally biased region" description="Gly residues" evidence="1">
    <location>
        <begin position="1063"/>
        <end position="1073"/>
    </location>
</feature>
<feature type="compositionally biased region" description="Polar residues" evidence="1">
    <location>
        <begin position="865"/>
        <end position="902"/>
    </location>
</feature>
<feature type="compositionally biased region" description="Polar residues" evidence="1">
    <location>
        <begin position="2423"/>
        <end position="2436"/>
    </location>
</feature>
<feature type="region of interest" description="Disordered" evidence="1">
    <location>
        <begin position="1120"/>
        <end position="1145"/>
    </location>
</feature>
<evidence type="ECO:0000256" key="1">
    <source>
        <dbReference type="SAM" id="MobiDB-lite"/>
    </source>
</evidence>
<feature type="compositionally biased region" description="Basic and acidic residues" evidence="1">
    <location>
        <begin position="1569"/>
        <end position="1580"/>
    </location>
</feature>
<feature type="compositionally biased region" description="Low complexity" evidence="1">
    <location>
        <begin position="1375"/>
        <end position="1385"/>
    </location>
</feature>
<organism evidence="2 3">
    <name type="scientific">Chlamydomonas schloesseri</name>
    <dbReference type="NCBI Taxonomy" id="2026947"/>
    <lineage>
        <taxon>Eukaryota</taxon>
        <taxon>Viridiplantae</taxon>
        <taxon>Chlorophyta</taxon>
        <taxon>core chlorophytes</taxon>
        <taxon>Chlorophyceae</taxon>
        <taxon>CS clade</taxon>
        <taxon>Chlamydomonadales</taxon>
        <taxon>Chlamydomonadaceae</taxon>
        <taxon>Chlamydomonas</taxon>
    </lineage>
</organism>
<feature type="region of interest" description="Disordered" evidence="1">
    <location>
        <begin position="1359"/>
        <end position="1403"/>
    </location>
</feature>
<feature type="compositionally biased region" description="Low complexity" evidence="1">
    <location>
        <begin position="799"/>
        <end position="810"/>
    </location>
</feature>
<feature type="region of interest" description="Disordered" evidence="1">
    <location>
        <begin position="1564"/>
        <end position="1614"/>
    </location>
</feature>
<feature type="region of interest" description="Disordered" evidence="1">
    <location>
        <begin position="2903"/>
        <end position="2929"/>
    </location>
</feature>
<feature type="compositionally biased region" description="Low complexity" evidence="1">
    <location>
        <begin position="2725"/>
        <end position="2734"/>
    </location>
</feature>
<evidence type="ECO:0000313" key="2">
    <source>
        <dbReference type="EMBL" id="KAG2433560.1"/>
    </source>
</evidence>
<sequence length="2974" mass="302965">MCTRLSISDAPALAAMSLGPDGAVRVVESPAEEVQQRRKYVTRTWCRDVRRAAGIPPLPLGSDHYLCEEHLEEQLAWKLYLRLPIKVRDWLHRGACVHCAFECAGETSPLAANGLALPLPLPLAPRLSSAQVDELHGALGPMVAALLYPAGVGEEELAAAAAGNVVPVVRDVEEDGEERVAGAVGLPGLVSLPLRGRNWCYMCGCNPAVYLYKSRLKLGSERVLCPPCFVELREQHRHGRPKAPSKPHSGGGEGDADQGMNPSEMRLCCCLRPEQLLRLQLLVPRPTERPAPAAATAAAGLGTASPAAPGPAAAQATARQSPSRPPPSWQQQVRQQEQGQQTLLEQRHQHQHQRVSPEAAALLPAPHSDQEVREAMRQLKQQRLQREASMGAGATAATGTAAAIGAGGRASSASRRTSPQPGRAVVGKPVPYAQELFQRSMSLQSNPAAAGATDNGLSAGALASGMRPNGNLPVHAPNGMHDPSLQQHTPYPASQLPRQQPQPFQRPGPGAKTALASAAPHGDCIGLANGAAPGLHAAATPFTPVHLPTEAAAAAARGTEPTCAATPIRTAAAAAAATTATASPGRPSPGASAAAASTPAGPELFPCASAPEIASAMYNTRIVLPGRHMAEVLGLPPPPVPYNPFPKSQGKEWTDYSACCASVDYFGGALQRCAPHINRAGERLVEEDYAYVVRKDLMARLPPARRNQLLEVCRDHNGRGGPLLFAGPMDSLQPGGEGLLDDVLAAMARCSERILETQPSAAAAAAAERRRRGAEARQAPAAAAAAAVLGSGEGAAAEAAAGQGPNAGAEAGPGSGAAGGPKKKSPQQARDGDAAPLAGPFPWTMGSYEWSTRPEPVGPPPLMQQVPTPTPKHQVQHTYPQEHQYQQSAGPHNLATSGTSPQAGPIPSTGPTISPAVPRDGGVLGPPPPPGAARQRDHVYGPVQLCCFDMAHRYEFGLDTTPVSAAFKPFPKSNPPSSEEVDHAFAVTPPQLLRYMRGMLDKFGARHDERVRHVRRQCEQLRPPRPSGPSLVGGPEVRLSQAAAAVALAAVDGQQQPRAKGSGAAGGGGGGGAAKARLQQEQTQPEDKAALLARARDYSVPAKQAGALLAKMDAGALRQQQQLERARAGAGATGGGGGAPGTAADGFGGSAGGALLGKRPADADALASREAGAKRGPGAWQLMAADNGDGEAGEEQDEEVDDLADVPLDDRVPVGLKVPVYPLTADDTLFMTSGDLMRLAHRMLITHGPPWLREVLYERHNDALDFGTCRPADGGLGVFGHFANILHRPMLALELATNSHVDRSQPATLMCFAAPFAVPADLDQHLQHLPRGMYSDRKHAVWLQARNMRDQWRLQHTNTAAAARGAASNGTPPVAAASSAAARDALGGGSTQPVINTPCGTNNPSDVSRRGSVWVIVPGCRLHQLANAFSKSNKKPWPRTHNGFFTTRYGYDLDRFISLCWKHNVPFHAIYHCEGDLLLPGMAAAHAVMPLHCASMKISQDFLIPSGPAVRLMWEIDALRQEHHLAWAQRRAKELKDPQPPRALATMSPAATAAAAAAAAAATTAAQARGRDRNKERARAQAEGAAQGQGESPGAAAVPAEAAEAAEPQPAANGADVGAELAAADGAAASARAPPPCAAAAAGTGAGGDVQTVPDEALLKAARDLPRQPLDPHRLSWGTLKGRSNRQQGSPSHSSGSAAGGSAASGGKGGVCWTPAGAAALLRPPEPAADVQERPPTGGVEGHGMFGETAAGAADSLLPVSVGGDAPLEAVATKAVSVTSGAEMAPTEPALAPAAATSQPGTDSGGALGAADVVESTPRHSAEERAGCTQPQGAASEAQATTAAPTASELPPSARADGSAGGAADGAMPLVTGAAGPATAVAAASVAVSWMPGLADSASELPATEALSAGAGEREGVTSAAEVSSAGAKAGAAIRATAGGASSCAPGGAGACSGAVITTDMAAAGEALQSAPQPSCCSSQHQSEGPSSGAAGEGLVLRLLHEGAGAGPAAQPQVEQVVLLEEDDQEGEQAQAAGAGPTTHTGAERHTQREQQLDEQAPDKQLPAEMTVHQVEQAPNSTTPHIAAPADASGRGRSPAACACGRSDCDGASPSPHTRKLRPEAGSLQAAAELPQEAHEASEAGSPAATPPAAAAFPGALMQPQPHRTLRDILWALGHPEDDQDEEQSQGQPQADVLEAAEKQQPEAAAASTSPDALAEQVAVQPAADALPQAAPSGQPDLARRQLLQERSEQAVAGGTLPLGPGRWRDQQQAAEAGGAAAAAATSTALQPGVTGQAALADVATVACAAAIESAAVAQELAVGGGEGREAMGPSGSAEQSAGSLAGEEEHEEEALQAALVCGAKHPEVAPTAAANGDPAAGASAGVVGPDGREVAASPSLRCASPHPAGQQLLMLPPPPCAALQLTASPSSGLHASPATQPLQEPQQLQGRGLGQQTLQHQAALVTTTQELGMDEILDDVVLLGQLNARSAAAAAASTGLGLKRSGAAASAPGAISLLLKEGATETAAVDAAALAPDVMDRILALPPPHGSTAASGAAQAVAGAPQPQAHQLAASADCGPLGPDPPQPLPPAPRGLPSADRQAAYDALVQSALSMFPSDKEMVVELARMATLTIKPSGGAAPLLLPPSPVPEQRQPEWAHGSAWSSDRGMQLSEEEWIEQFQRVVPSGTHLHLLPSDHTVVARRPPPGRTGGPKSAARGILPHRRITRGQQQQARQQTPLEKNKAGGVTAGPQRVPLGKGGGDVDPTEEGQWGSEEEKDEDMPLNQLLKLQQRRGPQPPSALQPSPLQPPAKKPNRAGAGVAADVVVAAAGAWGPPKVGTTGPTKVVDSAAPQPGGPKRAQPGSGGPAKKARTGAGGAAAGAVGAQPPVGDGNVVAALQRPSGRRALKDAGGAATGGAVEASGSGGGSGENELALSNARDSFLTQSVVVGLALAVSYTHCHQELLRRRDIVMADAGP</sequence>
<feature type="region of interest" description="Disordered" evidence="1">
    <location>
        <begin position="2252"/>
        <end position="2271"/>
    </location>
</feature>
<feature type="region of interest" description="Disordered" evidence="1">
    <location>
        <begin position="1170"/>
        <end position="1198"/>
    </location>
</feature>
<feature type="compositionally biased region" description="Low complexity" evidence="1">
    <location>
        <begin position="2437"/>
        <end position="2450"/>
    </location>
</feature>
<feature type="compositionally biased region" description="Basic and acidic residues" evidence="1">
    <location>
        <begin position="1663"/>
        <end position="1674"/>
    </location>
</feature>
<feature type="compositionally biased region" description="Low complexity" evidence="1">
    <location>
        <begin position="1581"/>
        <end position="1614"/>
    </location>
</feature>
<name>A0A835T6V9_9CHLO</name>
<feature type="region of interest" description="Disordered" evidence="1">
    <location>
        <begin position="1530"/>
        <end position="1549"/>
    </location>
</feature>
<feature type="compositionally biased region" description="Gly residues" evidence="1">
    <location>
        <begin position="1131"/>
        <end position="1145"/>
    </location>
</feature>
<feature type="compositionally biased region" description="Low complexity" evidence="1">
    <location>
        <begin position="388"/>
        <end position="418"/>
    </location>
</feature>
<feature type="compositionally biased region" description="Low complexity" evidence="1">
    <location>
        <begin position="2550"/>
        <end position="2568"/>
    </location>
</feature>
<keyword evidence="3" id="KW-1185">Reference proteome</keyword>
<feature type="region of interest" description="Disordered" evidence="1">
    <location>
        <begin position="2546"/>
        <end position="2597"/>
    </location>
</feature>
<proteinExistence type="predicted"/>
<feature type="region of interest" description="Disordered" evidence="1">
    <location>
        <begin position="2322"/>
        <end position="2351"/>
    </location>
</feature>
<reference evidence="2" key="1">
    <citation type="journal article" date="2020" name="bioRxiv">
        <title>Comparative genomics of Chlamydomonas.</title>
        <authorList>
            <person name="Craig R.J."/>
            <person name="Hasan A.R."/>
            <person name="Ness R.W."/>
            <person name="Keightley P.D."/>
        </authorList>
    </citation>
    <scope>NUCLEOTIDE SEQUENCE</scope>
    <source>
        <strain evidence="2">CCAP 11/173</strain>
    </source>
</reference>
<feature type="region of interest" description="Disordered" evidence="1">
    <location>
        <begin position="235"/>
        <end position="259"/>
    </location>
</feature>
<feature type="region of interest" description="Disordered" evidence="1">
    <location>
        <begin position="2023"/>
        <end position="2057"/>
    </location>
</feature>
<feature type="region of interest" description="Disordered" evidence="1">
    <location>
        <begin position="1814"/>
        <end position="1863"/>
    </location>
</feature>
<feature type="region of interest" description="Disordered" evidence="1">
    <location>
        <begin position="799"/>
        <end position="936"/>
    </location>
</feature>
<dbReference type="OrthoDB" id="550227at2759"/>
<feature type="region of interest" description="Disordered" evidence="1">
    <location>
        <begin position="1727"/>
        <end position="1747"/>
    </location>
</feature>
<feature type="compositionally biased region" description="Low complexity" evidence="1">
    <location>
        <begin position="329"/>
        <end position="344"/>
    </location>
</feature>
<feature type="compositionally biased region" description="Low complexity" evidence="1">
    <location>
        <begin position="495"/>
        <end position="510"/>
    </location>
</feature>
<feature type="region of interest" description="Disordered" evidence="1">
    <location>
        <begin position="459"/>
        <end position="517"/>
    </location>
</feature>
<feature type="region of interest" description="Disordered" evidence="1">
    <location>
        <begin position="1971"/>
        <end position="1991"/>
    </location>
</feature>
<feature type="region of interest" description="Disordered" evidence="1">
    <location>
        <begin position="1052"/>
        <end position="1086"/>
    </location>
</feature>
<comment type="caution">
    <text evidence="2">The sequence shown here is derived from an EMBL/GenBank/DDBJ whole genome shotgun (WGS) entry which is preliminary data.</text>
</comment>
<feature type="region of interest" description="Disordered" evidence="1">
    <location>
        <begin position="2420"/>
        <end position="2450"/>
    </location>
</feature>
<feature type="compositionally biased region" description="Basic and acidic residues" evidence="1">
    <location>
        <begin position="2042"/>
        <end position="2052"/>
    </location>
</feature>
<accession>A0A835T6V9</accession>
<feature type="region of interest" description="Disordered" evidence="1">
    <location>
        <begin position="2695"/>
        <end position="2816"/>
    </location>
</feature>
<feature type="region of interest" description="Disordered" evidence="1">
    <location>
        <begin position="2367"/>
        <end position="2400"/>
    </location>
</feature>
<dbReference type="EMBL" id="JAEHOD010000062">
    <property type="protein sequence ID" value="KAG2433560.1"/>
    <property type="molecule type" value="Genomic_DNA"/>
</dbReference>
<feature type="compositionally biased region" description="Low complexity" evidence="1">
    <location>
        <begin position="2139"/>
        <end position="2156"/>
    </location>
</feature>
<feature type="compositionally biased region" description="Polar residues" evidence="1">
    <location>
        <begin position="1391"/>
        <end position="1403"/>
    </location>
</feature>
<feature type="compositionally biased region" description="Basic and acidic residues" evidence="1">
    <location>
        <begin position="1817"/>
        <end position="1826"/>
    </location>
</feature>
<feature type="region of interest" description="Disordered" evidence="1">
    <location>
        <begin position="1663"/>
        <end position="1708"/>
    </location>
</feature>
<feature type="compositionally biased region" description="Basic and acidic residues" evidence="1">
    <location>
        <begin position="1530"/>
        <end position="1539"/>
    </location>
</feature>
<feature type="compositionally biased region" description="Basic and acidic residues" evidence="1">
    <location>
        <begin position="368"/>
        <end position="377"/>
    </location>
</feature>
<feature type="compositionally biased region" description="Low complexity" evidence="1">
    <location>
        <begin position="2202"/>
        <end position="2216"/>
    </location>
</feature>
<feature type="compositionally biased region" description="Low complexity" evidence="1">
    <location>
        <begin position="1689"/>
        <end position="1702"/>
    </location>
</feature>
<feature type="compositionally biased region" description="Low complexity" evidence="1">
    <location>
        <begin position="2907"/>
        <end position="2919"/>
    </location>
</feature>
<protein>
    <submittedName>
        <fullName evidence="2">Uncharacterized protein</fullName>
    </submittedName>
</protein>
<evidence type="ECO:0000313" key="3">
    <source>
        <dbReference type="Proteomes" id="UP000613740"/>
    </source>
</evidence>
<feature type="region of interest" description="Disordered" evidence="1">
    <location>
        <begin position="2072"/>
        <end position="2159"/>
    </location>
</feature>
<dbReference type="Proteomes" id="UP000613740">
    <property type="component" value="Unassembled WGS sequence"/>
</dbReference>
<feature type="compositionally biased region" description="Pro residues" evidence="1">
    <location>
        <begin position="2793"/>
        <end position="2809"/>
    </location>
</feature>
<gene>
    <name evidence="2" type="ORF">HYH02_012677</name>
</gene>
<feature type="compositionally biased region" description="Low complexity" evidence="1">
    <location>
        <begin position="2367"/>
        <end position="2386"/>
    </location>
</feature>
<feature type="region of interest" description="Disordered" evidence="1">
    <location>
        <begin position="2178"/>
        <end position="2216"/>
    </location>
</feature>
<feature type="region of interest" description="Disordered" evidence="1">
    <location>
        <begin position="2830"/>
        <end position="2884"/>
    </location>
</feature>
<feature type="region of interest" description="Disordered" evidence="1">
    <location>
        <begin position="293"/>
        <end position="426"/>
    </location>
</feature>
<feature type="compositionally biased region" description="Pro residues" evidence="1">
    <location>
        <begin position="2579"/>
        <end position="2591"/>
    </location>
</feature>
<feature type="compositionally biased region" description="Acidic residues" evidence="1">
    <location>
        <begin position="1188"/>
        <end position="1198"/>
    </location>
</feature>
<feature type="compositionally biased region" description="Low complexity" evidence="1">
    <location>
        <begin position="1834"/>
        <end position="1858"/>
    </location>
</feature>
<feature type="compositionally biased region" description="Basic residues" evidence="1">
    <location>
        <begin position="235"/>
        <end position="245"/>
    </location>
</feature>
<feature type="compositionally biased region" description="Low complexity" evidence="1">
    <location>
        <begin position="293"/>
        <end position="322"/>
    </location>
</feature>